<dbReference type="EMBL" id="WPNZ01000001">
    <property type="protein sequence ID" value="MVO83689.1"/>
    <property type="molecule type" value="Genomic_DNA"/>
</dbReference>
<dbReference type="HAMAP" id="MF_00164">
    <property type="entry name" value="GlmS"/>
    <property type="match status" value="1"/>
</dbReference>
<dbReference type="CDD" id="cd00714">
    <property type="entry name" value="GFAT"/>
    <property type="match status" value="1"/>
</dbReference>
<dbReference type="EC" id="2.6.1.16" evidence="3 10"/>
<comment type="subcellular location">
    <subcellularLocation>
        <location evidence="2 10">Cytoplasm</location>
    </subcellularLocation>
</comment>
<gene>
    <name evidence="10 14" type="primary">glmS</name>
    <name evidence="14" type="ORF">GPA10_02645</name>
</gene>
<feature type="domain" description="Glutamine amidotransferase type-2" evidence="12">
    <location>
        <begin position="2"/>
        <end position="220"/>
    </location>
</feature>
<keyword evidence="5 10" id="KW-0963">Cytoplasm</keyword>
<dbReference type="GO" id="GO:0006047">
    <property type="term" value="P:UDP-N-acetylglucosamine metabolic process"/>
    <property type="evidence" value="ECO:0007669"/>
    <property type="project" value="TreeGrafter"/>
</dbReference>
<keyword evidence="6 10" id="KW-0032">Aminotransferase</keyword>
<feature type="active site" description="Nucleophile; for GATase activity" evidence="10">
    <location>
        <position position="2"/>
    </location>
</feature>
<evidence type="ECO:0000256" key="4">
    <source>
        <dbReference type="ARBA" id="ARBA00016090"/>
    </source>
</evidence>
<dbReference type="AlphaFoldDB" id="A0A6L6WPZ4"/>
<dbReference type="InterPro" id="IPR001347">
    <property type="entry name" value="SIS_dom"/>
</dbReference>
<dbReference type="InterPro" id="IPR035490">
    <property type="entry name" value="GlmS/FrlB_SIS"/>
</dbReference>
<dbReference type="GO" id="GO:0006002">
    <property type="term" value="P:fructose 6-phosphate metabolic process"/>
    <property type="evidence" value="ECO:0007669"/>
    <property type="project" value="TreeGrafter"/>
</dbReference>
<dbReference type="FunFam" id="3.40.50.10490:FF:000001">
    <property type="entry name" value="Glutamine--fructose-6-phosphate aminotransferase [isomerizing]"/>
    <property type="match status" value="1"/>
</dbReference>
<dbReference type="GO" id="GO:0004360">
    <property type="term" value="F:glutamine-fructose-6-phosphate transaminase (isomerizing) activity"/>
    <property type="evidence" value="ECO:0007669"/>
    <property type="project" value="UniProtKB-UniRule"/>
</dbReference>
<dbReference type="RefSeq" id="WP_157164004.1">
    <property type="nucleotide sequence ID" value="NZ_WPNZ01000001.1"/>
</dbReference>
<keyword evidence="15" id="KW-1185">Reference proteome</keyword>
<reference evidence="14 15" key="1">
    <citation type="submission" date="2019-11" db="EMBL/GenBank/DDBJ databases">
        <title>Streptomyces typhae sp. nov., a novel endophytic actinomycete isolated from the root of cattail pollen (Typha angustifolia L.).</title>
        <authorList>
            <person name="Peng C."/>
        </authorList>
    </citation>
    <scope>NUCLEOTIDE SEQUENCE [LARGE SCALE GENOMIC DNA]</scope>
    <source>
        <strain evidence="15">p1417</strain>
    </source>
</reference>
<dbReference type="PROSITE" id="PS51278">
    <property type="entry name" value="GATASE_TYPE_2"/>
    <property type="match status" value="1"/>
</dbReference>
<dbReference type="CDD" id="cd05009">
    <property type="entry name" value="SIS_GlmS_GlmD_2"/>
    <property type="match status" value="1"/>
</dbReference>
<dbReference type="NCBIfam" id="TIGR01135">
    <property type="entry name" value="glmS"/>
    <property type="match status" value="1"/>
</dbReference>
<dbReference type="GO" id="GO:0006487">
    <property type="term" value="P:protein N-linked glycosylation"/>
    <property type="evidence" value="ECO:0007669"/>
    <property type="project" value="TreeGrafter"/>
</dbReference>
<sequence>MCGIVGYVGSQSALEVVLAGLKRLEYRGYDSAGAAVLADGAIAVAKKSGKLVNLEKALVDRPLPAGATGIGHTRWATHGGPTDANAHPHLDGARRVAVVHNGIIENFADLRHELAARGHVLRSETDTEVVAHLLAEEFSGCADLAEAMRLVCRRLQGAFTLVAVHADVPDLVVGARRNSPLVVGVGEDEAFLASDVSAFIAHTRSAVELGQDQVVQVRRDEVVVTDFYGRPADVRHYRVDWDAAAAEKGGYATFMHKEIAEQPRAVAATLRGWTGGDDAPRFDSPGLDAPRFDSPGLDSPGIDSSGLDSPRSGSLRFDSPCSGSLGISDQALRDFDKVVFVACGTAFHAGLVAKHAVEQWARVPCEVELASEFRYRGPLLDARTLVVAVSQSGETMDTLMALRHAREQGSSVLAICNTNGSTLPREADAVLYTHAGPEVAVASTKAFLTQLVACYLVALHLARVRGAGARAEVAEAARDLAAMPGAVERVLAGMEPVRELARSLAGAGTGTVLFLGRHVGYPVALEGALKLKELAYMHAEGFAAGELKHGPIALVEEGLPVVVVVPSPRAQPVLHDKIVSNIQEIRARGARTVVIAEEGDEAVVPYADHVVRVPVVAPLLAPLVATVPLQVFACELALARGHEVDQPRNLAKSVTVE</sequence>
<dbReference type="FunFam" id="3.60.20.10:FF:000006">
    <property type="entry name" value="Glutamine--fructose-6-phosphate aminotransferase [isomerizing]"/>
    <property type="match status" value="1"/>
</dbReference>
<evidence type="ECO:0000256" key="9">
    <source>
        <dbReference type="ARBA" id="ARBA00022962"/>
    </source>
</evidence>
<dbReference type="GO" id="GO:0005975">
    <property type="term" value="P:carbohydrate metabolic process"/>
    <property type="evidence" value="ECO:0007669"/>
    <property type="project" value="UniProtKB-UniRule"/>
</dbReference>
<feature type="domain" description="SIS" evidence="13">
    <location>
        <begin position="500"/>
        <end position="647"/>
    </location>
</feature>
<proteinExistence type="inferred from homology"/>
<dbReference type="Gene3D" id="3.40.50.10490">
    <property type="entry name" value="Glucose-6-phosphate isomerase like protein, domain 1"/>
    <property type="match status" value="2"/>
</dbReference>
<dbReference type="InterPro" id="IPR005855">
    <property type="entry name" value="GFAT"/>
</dbReference>
<evidence type="ECO:0000313" key="15">
    <source>
        <dbReference type="Proteomes" id="UP000483802"/>
    </source>
</evidence>
<evidence type="ECO:0000259" key="13">
    <source>
        <dbReference type="PROSITE" id="PS51464"/>
    </source>
</evidence>
<dbReference type="PANTHER" id="PTHR10937:SF0">
    <property type="entry name" value="GLUTAMINE--FRUCTOSE-6-PHOSPHATE TRANSAMINASE (ISOMERIZING)"/>
    <property type="match status" value="1"/>
</dbReference>
<dbReference type="GO" id="GO:0097367">
    <property type="term" value="F:carbohydrate derivative binding"/>
    <property type="evidence" value="ECO:0007669"/>
    <property type="project" value="InterPro"/>
</dbReference>
<dbReference type="InterPro" id="IPR035466">
    <property type="entry name" value="GlmS/AgaS_SIS"/>
</dbReference>
<dbReference type="InterPro" id="IPR047084">
    <property type="entry name" value="GFAT_N"/>
</dbReference>
<dbReference type="PROSITE" id="PS51464">
    <property type="entry name" value="SIS"/>
    <property type="match status" value="2"/>
</dbReference>
<evidence type="ECO:0000256" key="7">
    <source>
        <dbReference type="ARBA" id="ARBA00022679"/>
    </source>
</evidence>
<evidence type="ECO:0000259" key="12">
    <source>
        <dbReference type="PROSITE" id="PS51278"/>
    </source>
</evidence>
<comment type="catalytic activity">
    <reaction evidence="1 10">
        <text>D-fructose 6-phosphate + L-glutamine = D-glucosamine 6-phosphate + L-glutamate</text>
        <dbReference type="Rhea" id="RHEA:13237"/>
        <dbReference type="ChEBI" id="CHEBI:29985"/>
        <dbReference type="ChEBI" id="CHEBI:58359"/>
        <dbReference type="ChEBI" id="CHEBI:58725"/>
        <dbReference type="ChEBI" id="CHEBI:61527"/>
        <dbReference type="EC" id="2.6.1.16"/>
    </reaction>
</comment>
<dbReference type="InterPro" id="IPR017932">
    <property type="entry name" value="GATase_2_dom"/>
</dbReference>
<evidence type="ECO:0000256" key="10">
    <source>
        <dbReference type="HAMAP-Rule" id="MF_00164"/>
    </source>
</evidence>
<feature type="region of interest" description="Disordered" evidence="11">
    <location>
        <begin position="279"/>
        <end position="313"/>
    </location>
</feature>
<feature type="domain" description="SIS" evidence="13">
    <location>
        <begin position="328"/>
        <end position="467"/>
    </location>
</feature>
<dbReference type="Proteomes" id="UP000483802">
    <property type="component" value="Unassembled WGS sequence"/>
</dbReference>
<feature type="initiator methionine" description="Removed" evidence="10">
    <location>
        <position position="1"/>
    </location>
</feature>
<dbReference type="Gene3D" id="3.60.20.10">
    <property type="entry name" value="Glutamine Phosphoribosylpyrophosphate, subunit 1, domain 1"/>
    <property type="match status" value="1"/>
</dbReference>
<accession>A0A6L6WPZ4</accession>
<evidence type="ECO:0000256" key="11">
    <source>
        <dbReference type="SAM" id="MobiDB-lite"/>
    </source>
</evidence>
<keyword evidence="9" id="KW-0315">Glutamine amidotransferase</keyword>
<comment type="function">
    <text evidence="10">Catalyzes the first step in hexosamine metabolism, converting fructose-6P into glucosamine-6P using glutamine as a nitrogen source.</text>
</comment>
<name>A0A6L6WPZ4_9ACTN</name>
<keyword evidence="8" id="KW-0677">Repeat</keyword>
<evidence type="ECO:0000256" key="1">
    <source>
        <dbReference type="ARBA" id="ARBA00001031"/>
    </source>
</evidence>
<protein>
    <recommendedName>
        <fullName evidence="4 10">Glutamine--fructose-6-phosphate aminotransferase [isomerizing]</fullName>
        <ecNumber evidence="3 10">2.6.1.16</ecNumber>
    </recommendedName>
    <alternativeName>
        <fullName evidence="10">D-fructose-6-phosphate amidotransferase</fullName>
    </alternativeName>
    <alternativeName>
        <fullName evidence="10">GFAT</fullName>
    </alternativeName>
    <alternativeName>
        <fullName evidence="10">Glucosamine-6-phosphate synthase</fullName>
    </alternativeName>
    <alternativeName>
        <fullName evidence="10">Hexosephosphate aminotransferase</fullName>
    </alternativeName>
    <alternativeName>
        <fullName evidence="10">L-glutamine--D-fructose-6-phosphate amidotransferase</fullName>
    </alternativeName>
</protein>
<dbReference type="Pfam" id="PF01380">
    <property type="entry name" value="SIS"/>
    <property type="match status" value="2"/>
</dbReference>
<comment type="caution">
    <text evidence="14">The sequence shown here is derived from an EMBL/GenBank/DDBJ whole genome shotgun (WGS) entry which is preliminary data.</text>
</comment>
<dbReference type="InterPro" id="IPR029055">
    <property type="entry name" value="Ntn_hydrolases_N"/>
</dbReference>
<evidence type="ECO:0000256" key="5">
    <source>
        <dbReference type="ARBA" id="ARBA00022490"/>
    </source>
</evidence>
<dbReference type="SUPFAM" id="SSF53697">
    <property type="entry name" value="SIS domain"/>
    <property type="match status" value="2"/>
</dbReference>
<evidence type="ECO:0000256" key="6">
    <source>
        <dbReference type="ARBA" id="ARBA00022576"/>
    </source>
</evidence>
<dbReference type="SUPFAM" id="SSF56235">
    <property type="entry name" value="N-terminal nucleophile aminohydrolases (Ntn hydrolases)"/>
    <property type="match status" value="1"/>
</dbReference>
<dbReference type="GO" id="GO:0005829">
    <property type="term" value="C:cytosol"/>
    <property type="evidence" value="ECO:0007669"/>
    <property type="project" value="TreeGrafter"/>
</dbReference>
<organism evidence="14 15">
    <name type="scientific">Streptomyces typhae</name>
    <dbReference type="NCBI Taxonomy" id="2681492"/>
    <lineage>
        <taxon>Bacteria</taxon>
        <taxon>Bacillati</taxon>
        <taxon>Actinomycetota</taxon>
        <taxon>Actinomycetes</taxon>
        <taxon>Kitasatosporales</taxon>
        <taxon>Streptomycetaceae</taxon>
        <taxon>Streptomyces</taxon>
    </lineage>
</organism>
<dbReference type="Pfam" id="PF13522">
    <property type="entry name" value="GATase_6"/>
    <property type="match status" value="1"/>
</dbReference>
<comment type="subunit">
    <text evidence="10">Homodimer.</text>
</comment>
<dbReference type="InterPro" id="IPR046348">
    <property type="entry name" value="SIS_dom_sf"/>
</dbReference>
<dbReference type="CDD" id="cd05008">
    <property type="entry name" value="SIS_GlmS_GlmD_1"/>
    <property type="match status" value="1"/>
</dbReference>
<evidence type="ECO:0000313" key="14">
    <source>
        <dbReference type="EMBL" id="MVO83689.1"/>
    </source>
</evidence>
<dbReference type="PANTHER" id="PTHR10937">
    <property type="entry name" value="GLUCOSAMINE--FRUCTOSE-6-PHOSPHATE AMINOTRANSFERASE, ISOMERIZING"/>
    <property type="match status" value="1"/>
</dbReference>
<keyword evidence="7 10" id="KW-0808">Transferase</keyword>
<evidence type="ECO:0000256" key="2">
    <source>
        <dbReference type="ARBA" id="ARBA00004496"/>
    </source>
</evidence>
<dbReference type="NCBIfam" id="NF001484">
    <property type="entry name" value="PRK00331.1"/>
    <property type="match status" value="1"/>
</dbReference>
<evidence type="ECO:0000256" key="3">
    <source>
        <dbReference type="ARBA" id="ARBA00012916"/>
    </source>
</evidence>
<evidence type="ECO:0000256" key="8">
    <source>
        <dbReference type="ARBA" id="ARBA00022737"/>
    </source>
</evidence>
<feature type="active site" description="For Fru-6P isomerization activity" evidence="10">
    <location>
        <position position="652"/>
    </location>
</feature>